<dbReference type="Pfam" id="PF00581">
    <property type="entry name" value="Rhodanese"/>
    <property type="match status" value="1"/>
</dbReference>
<keyword evidence="9" id="KW-1185">Reference proteome</keyword>
<dbReference type="SUPFAM" id="SSF51905">
    <property type="entry name" value="FAD/NAD(P)-binding domain"/>
    <property type="match status" value="1"/>
</dbReference>
<evidence type="ECO:0000259" key="7">
    <source>
        <dbReference type="PROSITE" id="PS50206"/>
    </source>
</evidence>
<dbReference type="EMBL" id="FUYA01000003">
    <property type="protein sequence ID" value="SKA69263.1"/>
    <property type="molecule type" value="Genomic_DNA"/>
</dbReference>
<reference evidence="8 9" key="1">
    <citation type="submission" date="2017-02" db="EMBL/GenBank/DDBJ databases">
        <authorList>
            <person name="Peterson S.W."/>
        </authorList>
    </citation>
    <scope>NUCLEOTIDE SEQUENCE [LARGE SCALE GENOMIC DNA]</scope>
    <source>
        <strain evidence="8 9">DSM 18034</strain>
    </source>
</reference>
<dbReference type="Pfam" id="PF02852">
    <property type="entry name" value="Pyr_redox_dim"/>
    <property type="match status" value="1"/>
</dbReference>
<dbReference type="InterPro" id="IPR001763">
    <property type="entry name" value="Rhodanese-like_dom"/>
</dbReference>
<dbReference type="Pfam" id="PF07992">
    <property type="entry name" value="Pyr_redox_2"/>
    <property type="match status" value="1"/>
</dbReference>
<dbReference type="SMART" id="SM00450">
    <property type="entry name" value="RHOD"/>
    <property type="match status" value="1"/>
</dbReference>
<evidence type="ECO:0000313" key="9">
    <source>
        <dbReference type="Proteomes" id="UP000189733"/>
    </source>
</evidence>
<keyword evidence="6" id="KW-0676">Redox-active center</keyword>
<comment type="similarity">
    <text evidence="2">Belongs to the class-III pyridine nucleotide-disulfide oxidoreductase family.</text>
</comment>
<dbReference type="Gene3D" id="3.40.250.10">
    <property type="entry name" value="Rhodanese-like domain"/>
    <property type="match status" value="1"/>
</dbReference>
<dbReference type="OrthoDB" id="9769238at2"/>
<dbReference type="PRINTS" id="PR00368">
    <property type="entry name" value="FADPNR"/>
</dbReference>
<dbReference type="STRING" id="1121442.SAMN02745702_01084"/>
<evidence type="ECO:0000256" key="1">
    <source>
        <dbReference type="ARBA" id="ARBA00001974"/>
    </source>
</evidence>
<gene>
    <name evidence="8" type="ORF">SAMN02745702_01084</name>
</gene>
<dbReference type="SUPFAM" id="SSF52821">
    <property type="entry name" value="Rhodanese/Cell cycle control phosphatase"/>
    <property type="match status" value="1"/>
</dbReference>
<accession>A0A1T4VW84</accession>
<evidence type="ECO:0000256" key="5">
    <source>
        <dbReference type="ARBA" id="ARBA00023002"/>
    </source>
</evidence>
<dbReference type="PRINTS" id="PR00411">
    <property type="entry name" value="PNDRDTASEI"/>
</dbReference>
<evidence type="ECO:0000256" key="4">
    <source>
        <dbReference type="ARBA" id="ARBA00022827"/>
    </source>
</evidence>
<dbReference type="InterPro" id="IPR016156">
    <property type="entry name" value="FAD/NAD-linked_Rdtase_dimer_sf"/>
</dbReference>
<name>A0A1T4VW84_9BACT</name>
<dbReference type="PANTHER" id="PTHR43429:SF1">
    <property type="entry name" value="NAD(P)H SULFUR OXIDOREDUCTASE (COA-DEPENDENT)"/>
    <property type="match status" value="1"/>
</dbReference>
<dbReference type="GO" id="GO:0016491">
    <property type="term" value="F:oxidoreductase activity"/>
    <property type="evidence" value="ECO:0007669"/>
    <property type="project" value="UniProtKB-KW"/>
</dbReference>
<keyword evidence="5" id="KW-0560">Oxidoreductase</keyword>
<feature type="domain" description="Rhodanese" evidence="7">
    <location>
        <begin position="494"/>
        <end position="569"/>
    </location>
</feature>
<evidence type="ECO:0000313" key="8">
    <source>
        <dbReference type="EMBL" id="SKA69263.1"/>
    </source>
</evidence>
<evidence type="ECO:0000256" key="2">
    <source>
        <dbReference type="ARBA" id="ARBA00009130"/>
    </source>
</evidence>
<dbReference type="SUPFAM" id="SSF55424">
    <property type="entry name" value="FAD/NAD-linked reductases, dimerisation (C-terminal) domain"/>
    <property type="match status" value="1"/>
</dbReference>
<dbReference type="InterPro" id="IPR036873">
    <property type="entry name" value="Rhodanese-like_dom_sf"/>
</dbReference>
<dbReference type="InterPro" id="IPR023753">
    <property type="entry name" value="FAD/NAD-binding_dom"/>
</dbReference>
<dbReference type="AlphaFoldDB" id="A0A1T4VW84"/>
<dbReference type="InterPro" id="IPR004099">
    <property type="entry name" value="Pyr_nucl-diS_OxRdtase_dimer"/>
</dbReference>
<protein>
    <submittedName>
        <fullName evidence="8">NADPH-dependent 2,4-dienoyl-CoA reductase, sulfur reductase</fullName>
    </submittedName>
</protein>
<dbReference type="Gene3D" id="3.50.50.60">
    <property type="entry name" value="FAD/NAD(P)-binding domain"/>
    <property type="match status" value="2"/>
</dbReference>
<evidence type="ECO:0000256" key="3">
    <source>
        <dbReference type="ARBA" id="ARBA00022630"/>
    </source>
</evidence>
<organism evidence="8 9">
    <name type="scientific">Desulfobaculum bizertense DSM 18034</name>
    <dbReference type="NCBI Taxonomy" id="1121442"/>
    <lineage>
        <taxon>Bacteria</taxon>
        <taxon>Pseudomonadati</taxon>
        <taxon>Thermodesulfobacteriota</taxon>
        <taxon>Desulfovibrionia</taxon>
        <taxon>Desulfovibrionales</taxon>
        <taxon>Desulfovibrionaceae</taxon>
        <taxon>Desulfobaculum</taxon>
    </lineage>
</organism>
<dbReference type="Proteomes" id="UP000189733">
    <property type="component" value="Unassembled WGS sequence"/>
</dbReference>
<keyword evidence="3" id="KW-0285">Flavoprotein</keyword>
<evidence type="ECO:0000256" key="6">
    <source>
        <dbReference type="ARBA" id="ARBA00023284"/>
    </source>
</evidence>
<comment type="cofactor">
    <cofactor evidence="1">
        <name>FAD</name>
        <dbReference type="ChEBI" id="CHEBI:57692"/>
    </cofactor>
</comment>
<dbReference type="RefSeq" id="WP_078684385.1">
    <property type="nucleotide sequence ID" value="NZ_FUYA01000003.1"/>
</dbReference>
<sequence>MAKKIVIIGGVALGPKAACRARRLDPDAEITLIDKDTLISYGGCGIPYFVSGDIANPEDLYSTVFHAKRDPEFFDVYKRVKVMTGTEALDIDRKAKTVRLRDLNTGEESEISYDVLVLGTGASPFVPPVEGFDLPGVKCVANMHQAIDIKSQIASGEVGSAVVVGGGAIGLEMTEAMSALWGVETTLVEMCDQVLPQAMGPEFTRMIENHLEENEVKVMTSTRVLRILGDEDGVTGVLTDKGEIPCDMVIFGAGVRPNNALAKKAGLAIGQFGGIVVDARMCTSDRNIYAGGDCVEIRNQITGAPTYLPLGSLANREGRVIGTNIAGGNERFDGATGTFCLKAFDLSVATSGLTLEQAKAAGFDAVEGLSAQADRAHFYPGHDWLFIKLIADRTTRRVLGIEALGSAGDAVKARVDAVAALLPFHVDLDAISNLEVGYAPPFASAMDVVNAAANALKNIIDGLSNPVEPRDFLAEVLPDESRLILDVRSAKQAVPMQEIYGKRWLNIPQDELPVRYDELPRDKELYVLCNTGLRSYESQVLLRAKGFTNLKNIQGGFLVARKLDPSFGTKK</sequence>
<dbReference type="PROSITE" id="PS50206">
    <property type="entry name" value="RHODANESE_3"/>
    <property type="match status" value="1"/>
</dbReference>
<dbReference type="InterPro" id="IPR050260">
    <property type="entry name" value="FAD-bd_OxRdtase"/>
</dbReference>
<dbReference type="PANTHER" id="PTHR43429">
    <property type="entry name" value="PYRIDINE NUCLEOTIDE-DISULFIDE OXIDOREDUCTASE DOMAIN-CONTAINING"/>
    <property type="match status" value="1"/>
</dbReference>
<keyword evidence="4" id="KW-0274">FAD</keyword>
<dbReference type="InterPro" id="IPR036188">
    <property type="entry name" value="FAD/NAD-bd_sf"/>
</dbReference>
<proteinExistence type="inferred from homology"/>